<dbReference type="PROSITE" id="PS00216">
    <property type="entry name" value="SUGAR_TRANSPORT_1"/>
    <property type="match status" value="1"/>
</dbReference>
<evidence type="ECO:0000313" key="10">
    <source>
        <dbReference type="Proteomes" id="UP000076023"/>
    </source>
</evidence>
<feature type="transmembrane region" description="Helical" evidence="7">
    <location>
        <begin position="194"/>
        <end position="213"/>
    </location>
</feature>
<dbReference type="InParanoid" id="A0A146GC79"/>
<protein>
    <submittedName>
        <fullName evidence="9">Sugar transporter</fullName>
    </submittedName>
</protein>
<dbReference type="InterPro" id="IPR036259">
    <property type="entry name" value="MFS_trans_sf"/>
</dbReference>
<proteinExistence type="inferred from homology"/>
<evidence type="ECO:0000313" key="9">
    <source>
        <dbReference type="EMBL" id="GAT34981.1"/>
    </source>
</evidence>
<dbReference type="PANTHER" id="PTHR48020:SF12">
    <property type="entry name" value="PROTON MYO-INOSITOL COTRANSPORTER"/>
    <property type="match status" value="1"/>
</dbReference>
<evidence type="ECO:0000256" key="3">
    <source>
        <dbReference type="ARBA" id="ARBA00022448"/>
    </source>
</evidence>
<feature type="transmembrane region" description="Helical" evidence="7">
    <location>
        <begin position="384"/>
        <end position="409"/>
    </location>
</feature>
<feature type="transmembrane region" description="Helical" evidence="7">
    <location>
        <begin position="101"/>
        <end position="119"/>
    </location>
</feature>
<feature type="domain" description="Major facilitator superfamily (MFS) profile" evidence="8">
    <location>
        <begin position="36"/>
        <end position="476"/>
    </location>
</feature>
<evidence type="ECO:0000256" key="6">
    <source>
        <dbReference type="ARBA" id="ARBA00023136"/>
    </source>
</evidence>
<accession>A0A146GC79</accession>
<comment type="caution">
    <text evidence="9">The sequence shown here is derived from an EMBL/GenBank/DDBJ whole genome shotgun (WGS) entry which is preliminary data.</text>
</comment>
<reference evidence="10" key="1">
    <citation type="journal article" date="2017" name="Genome Announc.">
        <title>Draft Genome Sequence of Terrimicrobium sacchariphilum NM-5T, a Facultative Anaerobic Soil Bacterium of the Class Spartobacteria.</title>
        <authorList>
            <person name="Qiu Y.L."/>
            <person name="Tourlousse D.M."/>
            <person name="Matsuura N."/>
            <person name="Ohashi A."/>
            <person name="Sekiguchi Y."/>
        </authorList>
    </citation>
    <scope>NUCLEOTIDE SEQUENCE [LARGE SCALE GENOMIC DNA]</scope>
    <source>
        <strain evidence="10">NM-5</strain>
    </source>
</reference>
<evidence type="ECO:0000256" key="4">
    <source>
        <dbReference type="ARBA" id="ARBA00022692"/>
    </source>
</evidence>
<comment type="subcellular location">
    <subcellularLocation>
        <location evidence="1">Membrane</location>
        <topology evidence="1">Multi-pass membrane protein</topology>
    </subcellularLocation>
</comment>
<dbReference type="Pfam" id="PF00083">
    <property type="entry name" value="Sugar_tr"/>
    <property type="match status" value="1"/>
</dbReference>
<dbReference type="PANTHER" id="PTHR48020">
    <property type="entry name" value="PROTON MYO-INOSITOL COTRANSPORTER"/>
    <property type="match status" value="1"/>
</dbReference>
<evidence type="ECO:0000259" key="8">
    <source>
        <dbReference type="PROSITE" id="PS50850"/>
    </source>
</evidence>
<keyword evidence="5 7" id="KW-1133">Transmembrane helix</keyword>
<comment type="similarity">
    <text evidence="2">Belongs to the major facilitator superfamily. Sugar transporter (TC 2.A.1.1) family.</text>
</comment>
<feature type="transmembrane region" description="Helical" evidence="7">
    <location>
        <begin position="359"/>
        <end position="378"/>
    </location>
</feature>
<keyword evidence="10" id="KW-1185">Reference proteome</keyword>
<keyword evidence="4 7" id="KW-0812">Transmembrane</keyword>
<dbReference type="GO" id="GO:0016020">
    <property type="term" value="C:membrane"/>
    <property type="evidence" value="ECO:0007669"/>
    <property type="project" value="UniProtKB-SubCell"/>
</dbReference>
<sequence>MSKRPKTIQEYIDETPRWEDGTEVSEAPMTRMQWRIWGLATAGKFFEGLVVFMTGVALPLMVREFQLTAADKGMISAASLAGILIGATALGGLADHFGRKMLFISEMVLFTIFLVLVAVSPSFPFLVLSLFGMGLALGCDYPTAHLVISESIPSHCRGKLVLGAFGFQAVGALAGTVLGFFILSISKSMADWRLMYACAIIPAITVIIGRFFITQSPHWLMSKGRHKEAEREMRRLLERKPQYPKDIVLEPDAALTIEAANTPEFTKLFTKPKYRRATILASVPWFLQDLSTYGIGIFTPTILAYTFGHDSGVPRNLADVIHDDIQAAKGAAIIDVLLILGIVAAIFLADRVGRIKLQIGGFIGCAIGLLLAAISTYFDGTTHVLLIFAGFMLFNFMTNMGPNAMTYLLAGEVFPTKVRGVGAGFAASFAKVGAVATAFLFPILLKDIGTATLLYILIGTCLLGAWVTHRFAIETKGVNLEHIKLD</sequence>
<dbReference type="SUPFAM" id="SSF103473">
    <property type="entry name" value="MFS general substrate transporter"/>
    <property type="match status" value="1"/>
</dbReference>
<keyword evidence="9" id="KW-0762">Sugar transport</keyword>
<evidence type="ECO:0000256" key="5">
    <source>
        <dbReference type="ARBA" id="ARBA00022989"/>
    </source>
</evidence>
<feature type="transmembrane region" description="Helical" evidence="7">
    <location>
        <begin position="327"/>
        <end position="347"/>
    </location>
</feature>
<name>A0A146GC79_TERSA</name>
<feature type="transmembrane region" description="Helical" evidence="7">
    <location>
        <begin position="448"/>
        <end position="467"/>
    </location>
</feature>
<keyword evidence="3" id="KW-0813">Transport</keyword>
<feature type="transmembrane region" description="Helical" evidence="7">
    <location>
        <begin position="36"/>
        <end position="62"/>
    </location>
</feature>
<dbReference type="FunCoup" id="A0A146GC79">
    <property type="interactions" value="199"/>
</dbReference>
<keyword evidence="6 7" id="KW-0472">Membrane</keyword>
<organism evidence="9 10">
    <name type="scientific">Terrimicrobium sacchariphilum</name>
    <dbReference type="NCBI Taxonomy" id="690879"/>
    <lineage>
        <taxon>Bacteria</taxon>
        <taxon>Pseudomonadati</taxon>
        <taxon>Verrucomicrobiota</taxon>
        <taxon>Terrimicrobiia</taxon>
        <taxon>Terrimicrobiales</taxon>
        <taxon>Terrimicrobiaceae</taxon>
        <taxon>Terrimicrobium</taxon>
    </lineage>
</organism>
<evidence type="ECO:0000256" key="7">
    <source>
        <dbReference type="SAM" id="Phobius"/>
    </source>
</evidence>
<dbReference type="GO" id="GO:0022857">
    <property type="term" value="F:transmembrane transporter activity"/>
    <property type="evidence" value="ECO:0007669"/>
    <property type="project" value="InterPro"/>
</dbReference>
<dbReference type="InterPro" id="IPR020846">
    <property type="entry name" value="MFS_dom"/>
</dbReference>
<dbReference type="InterPro" id="IPR005828">
    <property type="entry name" value="MFS_sugar_transport-like"/>
</dbReference>
<dbReference type="PROSITE" id="PS50850">
    <property type="entry name" value="MFS"/>
    <property type="match status" value="1"/>
</dbReference>
<dbReference type="RefSeq" id="WP_075080843.1">
    <property type="nucleotide sequence ID" value="NZ_BDCO01000003.1"/>
</dbReference>
<gene>
    <name evidence="9" type="ORF">TSACC_341</name>
</gene>
<dbReference type="Proteomes" id="UP000076023">
    <property type="component" value="Unassembled WGS sequence"/>
</dbReference>
<dbReference type="Gene3D" id="1.20.1250.20">
    <property type="entry name" value="MFS general substrate transporter like domains"/>
    <property type="match status" value="2"/>
</dbReference>
<dbReference type="AlphaFoldDB" id="A0A146GC79"/>
<evidence type="ECO:0000256" key="2">
    <source>
        <dbReference type="ARBA" id="ARBA00010992"/>
    </source>
</evidence>
<feature type="transmembrane region" description="Helical" evidence="7">
    <location>
        <begin position="421"/>
        <end position="442"/>
    </location>
</feature>
<feature type="transmembrane region" description="Helical" evidence="7">
    <location>
        <begin position="74"/>
        <end position="94"/>
    </location>
</feature>
<feature type="transmembrane region" description="Helical" evidence="7">
    <location>
        <begin position="285"/>
        <end position="307"/>
    </location>
</feature>
<feature type="transmembrane region" description="Helical" evidence="7">
    <location>
        <begin position="160"/>
        <end position="182"/>
    </location>
</feature>
<dbReference type="InterPro" id="IPR005829">
    <property type="entry name" value="Sugar_transporter_CS"/>
</dbReference>
<dbReference type="EMBL" id="BDCO01000003">
    <property type="protein sequence ID" value="GAT34981.1"/>
    <property type="molecule type" value="Genomic_DNA"/>
</dbReference>
<dbReference type="STRING" id="690879.TSACC_341"/>
<dbReference type="InterPro" id="IPR050814">
    <property type="entry name" value="Myo-inositol_Transporter"/>
</dbReference>
<evidence type="ECO:0000256" key="1">
    <source>
        <dbReference type="ARBA" id="ARBA00004141"/>
    </source>
</evidence>